<organism evidence="2">
    <name type="scientific">Ixodes scapularis</name>
    <name type="common">Black-legged tick</name>
    <name type="synonym">Deer tick</name>
    <dbReference type="NCBI Taxonomy" id="6945"/>
    <lineage>
        <taxon>Eukaryota</taxon>
        <taxon>Metazoa</taxon>
        <taxon>Ecdysozoa</taxon>
        <taxon>Arthropoda</taxon>
        <taxon>Chelicerata</taxon>
        <taxon>Arachnida</taxon>
        <taxon>Acari</taxon>
        <taxon>Parasitiformes</taxon>
        <taxon>Ixodida</taxon>
        <taxon>Ixodoidea</taxon>
        <taxon>Ixodidae</taxon>
        <taxon>Ixodinae</taxon>
        <taxon>Ixodes</taxon>
    </lineage>
</organism>
<protein>
    <submittedName>
        <fullName evidence="2">Uncharacterized protein</fullName>
    </submittedName>
</protein>
<reference evidence="2" key="1">
    <citation type="submission" date="2019-04" db="EMBL/GenBank/DDBJ databases">
        <title>An insight into the mialome of Ixodes scapularis.</title>
        <authorList>
            <person name="Ribeiro J.M."/>
            <person name="Mather T.N."/>
            <person name="Karim S."/>
        </authorList>
    </citation>
    <scope>NUCLEOTIDE SEQUENCE</scope>
</reference>
<keyword evidence="1" id="KW-1133">Transmembrane helix</keyword>
<dbReference type="EMBL" id="GHJT01000831">
    <property type="protein sequence ID" value="MOY34802.1"/>
    <property type="molecule type" value="Transcribed_RNA"/>
</dbReference>
<proteinExistence type="predicted"/>
<dbReference type="AlphaFoldDB" id="A0A4D5RCG8"/>
<feature type="transmembrane region" description="Helical" evidence="1">
    <location>
        <begin position="47"/>
        <end position="70"/>
    </location>
</feature>
<evidence type="ECO:0000256" key="1">
    <source>
        <dbReference type="SAM" id="Phobius"/>
    </source>
</evidence>
<name>A0A4D5RCG8_IXOSC</name>
<evidence type="ECO:0000313" key="2">
    <source>
        <dbReference type="EMBL" id="MOY34802.1"/>
    </source>
</evidence>
<keyword evidence="1" id="KW-0472">Membrane</keyword>
<accession>A0A4D5RCG8</accession>
<sequence length="112" mass="12564">MCFSLVRTCFVAMLGCASQLVKTVPLFYSPAPPPLRTLLYAKPINVALPFYLHAAHFLTGARLFLLLFVVMRCASYVQLIYTMLHFGSCCFFLKSPIADLPKIPSIFLGDRQ</sequence>
<keyword evidence="1" id="KW-0812">Transmembrane</keyword>